<keyword evidence="3 5" id="KW-0378">Hydrolase</keyword>
<dbReference type="PANTHER" id="PTHR43101">
    <property type="entry name" value="BETA-FRUCTOSIDASE"/>
    <property type="match status" value="1"/>
</dbReference>
<dbReference type="SUPFAM" id="SSF75005">
    <property type="entry name" value="Arabinanase/levansucrase/invertase"/>
    <property type="match status" value="1"/>
</dbReference>
<evidence type="ECO:0000313" key="8">
    <source>
        <dbReference type="EMBL" id="GAN54339.1"/>
    </source>
</evidence>
<dbReference type="Proteomes" id="UP000032679">
    <property type="component" value="Unassembled WGS sequence"/>
</dbReference>
<comment type="caution">
    <text evidence="8">The sequence shown here is derived from an EMBL/GenBank/DDBJ whole genome shotgun (WGS) entry which is preliminary data.</text>
</comment>
<evidence type="ECO:0000256" key="5">
    <source>
        <dbReference type="RuleBase" id="RU362110"/>
    </source>
</evidence>
<dbReference type="EC" id="3.2.1.26" evidence="2"/>
<proteinExistence type="inferred from homology"/>
<evidence type="ECO:0000256" key="3">
    <source>
        <dbReference type="ARBA" id="ARBA00022801"/>
    </source>
</evidence>
<dbReference type="STRING" id="1231623.Tasa_019_024"/>
<dbReference type="SMART" id="SM00640">
    <property type="entry name" value="Glyco_32"/>
    <property type="match status" value="1"/>
</dbReference>
<evidence type="ECO:0000259" key="7">
    <source>
        <dbReference type="Pfam" id="PF08244"/>
    </source>
</evidence>
<feature type="domain" description="Glycosyl hydrolase family 32 N-terminal" evidence="6">
    <location>
        <begin position="41"/>
        <end position="328"/>
    </location>
</feature>
<name>A0A0D6ML04_9PROT</name>
<dbReference type="RefSeq" id="WP_048848885.1">
    <property type="nucleotide sequence ID" value="NZ_BALE01000019.1"/>
</dbReference>
<keyword evidence="4 5" id="KW-0326">Glycosidase</keyword>
<reference evidence="8 9" key="1">
    <citation type="submission" date="2012-10" db="EMBL/GenBank/DDBJ databases">
        <title>Genome sequencing of Tanticharoenia sakaeratensis NBRC 103193.</title>
        <authorList>
            <person name="Azuma Y."/>
            <person name="Hadano H."/>
            <person name="Hirakawa H."/>
            <person name="Matsushita K."/>
        </authorList>
    </citation>
    <scope>NUCLEOTIDE SEQUENCE [LARGE SCALE GENOMIC DNA]</scope>
    <source>
        <strain evidence="8 9">NBRC 103193</strain>
    </source>
</reference>
<dbReference type="Pfam" id="PF00251">
    <property type="entry name" value="Glyco_hydro_32N"/>
    <property type="match status" value="1"/>
</dbReference>
<dbReference type="InterPro" id="IPR013148">
    <property type="entry name" value="Glyco_hydro_32_N"/>
</dbReference>
<dbReference type="InterPro" id="IPR023296">
    <property type="entry name" value="Glyco_hydro_beta-prop_sf"/>
</dbReference>
<dbReference type="Gene3D" id="2.115.10.20">
    <property type="entry name" value="Glycosyl hydrolase domain, family 43"/>
    <property type="match status" value="1"/>
</dbReference>
<dbReference type="OrthoDB" id="9801455at2"/>
<feature type="domain" description="Glycosyl hydrolase family 32 C-terminal" evidence="7">
    <location>
        <begin position="392"/>
        <end position="445"/>
    </location>
</feature>
<dbReference type="GO" id="GO:0004564">
    <property type="term" value="F:beta-fructofuranosidase activity"/>
    <property type="evidence" value="ECO:0007669"/>
    <property type="project" value="UniProtKB-EC"/>
</dbReference>
<dbReference type="CDD" id="cd08996">
    <property type="entry name" value="GH32_FFase"/>
    <property type="match status" value="1"/>
</dbReference>
<comment type="similarity">
    <text evidence="1 5">Belongs to the glycosyl hydrolase 32 family.</text>
</comment>
<evidence type="ECO:0000256" key="2">
    <source>
        <dbReference type="ARBA" id="ARBA00012758"/>
    </source>
</evidence>
<dbReference type="PANTHER" id="PTHR43101:SF1">
    <property type="entry name" value="BETA-FRUCTOSIDASE"/>
    <property type="match status" value="1"/>
</dbReference>
<dbReference type="Pfam" id="PF08244">
    <property type="entry name" value="Glyco_hydro_32C"/>
    <property type="match status" value="1"/>
</dbReference>
<sequence>MSIPRRWFLAGGTAALATGVRADPLPLAARLAADPLRPQYHFIAPHGWMNDPCGPIYVGGRYHMFYQWNPDRAAFGDEHWGHATSPDLVHWHHEAAAMAPTPGGADAKGVFSGSVVIDGDRAVALYTGIEPAVQCMAVSDLGLMHWTRQKNAILEQHPPGIKAFRDPQVWRDGSGWSMVLGGLSDGSVYGIGGVVLHYRSADLQHWTFQSVIYGPSHLHSSFDDTLECPDFFQLGDRWVLLYSISRIVWAAIGTWDGRRFTPERVTQIGHGLFYAARSMTDKNGQRVLWGWISETMAHRPAALVAGWAGAMSLPRILTLGADSQVRMQPHPAIASLEGALLHDGTPGGTITLDTTAARISLEFSGRAAGTFSLQHSGTFLSVDFNPTRAGSELIANEVTAPLPLADRLTLDILLDASVVEIFASTGMALVARAYGDPATPLRIVCNGTFAEAHLRCRKMTPICTDRLTSGGSSTPI</sequence>
<dbReference type="AlphaFoldDB" id="A0A0D6ML04"/>
<dbReference type="SUPFAM" id="SSF49899">
    <property type="entry name" value="Concanavalin A-like lectins/glucanases"/>
    <property type="match status" value="1"/>
</dbReference>
<gene>
    <name evidence="8" type="ORF">Tasa_019_024</name>
</gene>
<dbReference type="GO" id="GO:0005975">
    <property type="term" value="P:carbohydrate metabolic process"/>
    <property type="evidence" value="ECO:0007669"/>
    <property type="project" value="InterPro"/>
</dbReference>
<dbReference type="InterPro" id="IPR001362">
    <property type="entry name" value="Glyco_hydro_32"/>
</dbReference>
<evidence type="ECO:0000256" key="1">
    <source>
        <dbReference type="ARBA" id="ARBA00009902"/>
    </source>
</evidence>
<dbReference type="InterPro" id="IPR013320">
    <property type="entry name" value="ConA-like_dom_sf"/>
</dbReference>
<evidence type="ECO:0000313" key="9">
    <source>
        <dbReference type="Proteomes" id="UP000032679"/>
    </source>
</evidence>
<organism evidence="8 9">
    <name type="scientific">Tanticharoenia sakaeratensis NBRC 103193</name>
    <dbReference type="NCBI Taxonomy" id="1231623"/>
    <lineage>
        <taxon>Bacteria</taxon>
        <taxon>Pseudomonadati</taxon>
        <taxon>Pseudomonadota</taxon>
        <taxon>Alphaproteobacteria</taxon>
        <taxon>Acetobacterales</taxon>
        <taxon>Acetobacteraceae</taxon>
        <taxon>Tanticharoenia</taxon>
    </lineage>
</organism>
<protein>
    <recommendedName>
        <fullName evidence="2">beta-fructofuranosidase</fullName>
        <ecNumber evidence="2">3.2.1.26</ecNumber>
    </recommendedName>
</protein>
<dbReference type="EMBL" id="BALE01000019">
    <property type="protein sequence ID" value="GAN54339.1"/>
    <property type="molecule type" value="Genomic_DNA"/>
</dbReference>
<dbReference type="InterPro" id="IPR051214">
    <property type="entry name" value="GH32_Enzymes"/>
</dbReference>
<evidence type="ECO:0000256" key="4">
    <source>
        <dbReference type="ARBA" id="ARBA00023295"/>
    </source>
</evidence>
<dbReference type="InterPro" id="IPR013189">
    <property type="entry name" value="Glyco_hydro_32_C"/>
</dbReference>
<dbReference type="Gene3D" id="2.60.120.560">
    <property type="entry name" value="Exo-inulinase, domain 1"/>
    <property type="match status" value="1"/>
</dbReference>
<accession>A0A0D6ML04</accession>
<evidence type="ECO:0000259" key="6">
    <source>
        <dbReference type="Pfam" id="PF00251"/>
    </source>
</evidence>
<keyword evidence="9" id="KW-1185">Reference proteome</keyword>